<keyword evidence="2" id="KW-1185">Reference proteome</keyword>
<dbReference type="PATRIC" id="fig|34073.19.peg.6163"/>
<dbReference type="AlphaFoldDB" id="A0A0H2LR93"/>
<dbReference type="RefSeq" id="WP_155419740.1">
    <property type="nucleotide sequence ID" value="NZ_JZWI01000043.1"/>
</dbReference>
<evidence type="ECO:0000313" key="1">
    <source>
        <dbReference type="EMBL" id="KLN52833.1"/>
    </source>
</evidence>
<comment type="caution">
    <text evidence="1">The sequence shown here is derived from an EMBL/GenBank/DDBJ whole genome shotgun (WGS) entry which is preliminary data.</text>
</comment>
<organism evidence="1 2">
    <name type="scientific">Variovorax paradoxus</name>
    <dbReference type="NCBI Taxonomy" id="34073"/>
    <lineage>
        <taxon>Bacteria</taxon>
        <taxon>Pseudomonadati</taxon>
        <taxon>Pseudomonadota</taxon>
        <taxon>Betaproteobacteria</taxon>
        <taxon>Burkholderiales</taxon>
        <taxon>Comamonadaceae</taxon>
        <taxon>Variovorax</taxon>
    </lineage>
</organism>
<proteinExistence type="predicted"/>
<name>A0A0H2LR93_VARPD</name>
<dbReference type="EMBL" id="JZWI01000043">
    <property type="protein sequence ID" value="KLN52833.1"/>
    <property type="molecule type" value="Genomic_DNA"/>
</dbReference>
<reference evidence="1 2" key="1">
    <citation type="submission" date="2015-03" db="EMBL/GenBank/DDBJ databases">
        <title>Genome sequence of Variovorax paradoxus TBEA6.</title>
        <authorList>
            <person name="Poehlein A."/>
            <person name="Schuldes J."/>
            <person name="Wuebbeler J.H."/>
            <person name="Hiessl S."/>
            <person name="Steinbuechel A."/>
            <person name="Daniel R."/>
        </authorList>
    </citation>
    <scope>NUCLEOTIDE SEQUENCE [LARGE SCALE GENOMIC DNA]</scope>
    <source>
        <strain evidence="1 2">TBEA6</strain>
    </source>
</reference>
<protein>
    <submittedName>
        <fullName evidence="1">Uncharacterized protein</fullName>
    </submittedName>
</protein>
<gene>
    <name evidence="1" type="ORF">VPARA_60030</name>
</gene>
<evidence type="ECO:0000313" key="2">
    <source>
        <dbReference type="Proteomes" id="UP000035170"/>
    </source>
</evidence>
<sequence>MIAAAKSLALRDAPATLWRLEFAASPTYFPINRMRMRDKLPLRIHAE</sequence>
<dbReference type="Proteomes" id="UP000035170">
    <property type="component" value="Unassembled WGS sequence"/>
</dbReference>
<accession>A0A0H2LR93</accession>